<dbReference type="Proteomes" id="UP000053890">
    <property type="component" value="Unassembled WGS sequence"/>
</dbReference>
<dbReference type="OMA" id="ILNCHYG"/>
<dbReference type="RefSeq" id="XP_018269604.1">
    <property type="nucleotide sequence ID" value="XM_018417486.1"/>
</dbReference>
<dbReference type="GeneID" id="28977934"/>
<proteinExistence type="predicted"/>
<dbReference type="STRING" id="578459.A0A0P9EJ58"/>
<name>A0A0P9EJ58_RHOGW</name>
<protein>
    <recommendedName>
        <fullName evidence="3">Mitochondrial protein</fullName>
    </recommendedName>
</protein>
<dbReference type="Gene3D" id="1.20.1290.10">
    <property type="entry name" value="AhpD-like"/>
    <property type="match status" value="1"/>
</dbReference>
<gene>
    <name evidence="1" type="ORF">RHOBADRAFT_54763</name>
</gene>
<evidence type="ECO:0000313" key="2">
    <source>
        <dbReference type="Proteomes" id="UP000053890"/>
    </source>
</evidence>
<accession>A0A0P9EJ58</accession>
<dbReference type="SUPFAM" id="SSF69118">
    <property type="entry name" value="AhpD-like"/>
    <property type="match status" value="1"/>
</dbReference>
<reference evidence="1 2" key="1">
    <citation type="journal article" date="2015" name="Front. Microbiol.">
        <title>Genome sequence of the plant growth promoting endophytic yeast Rhodotorula graminis WP1.</title>
        <authorList>
            <person name="Firrincieli A."/>
            <person name="Otillar R."/>
            <person name="Salamov A."/>
            <person name="Schmutz J."/>
            <person name="Khan Z."/>
            <person name="Redman R.S."/>
            <person name="Fleck N.D."/>
            <person name="Lindquist E."/>
            <person name="Grigoriev I.V."/>
            <person name="Doty S.L."/>
        </authorList>
    </citation>
    <scope>NUCLEOTIDE SEQUENCE [LARGE SCALE GENOMIC DNA]</scope>
    <source>
        <strain evidence="1 2">WP1</strain>
    </source>
</reference>
<organism evidence="1 2">
    <name type="scientific">Rhodotorula graminis (strain WP1)</name>
    <dbReference type="NCBI Taxonomy" id="578459"/>
    <lineage>
        <taxon>Eukaryota</taxon>
        <taxon>Fungi</taxon>
        <taxon>Dikarya</taxon>
        <taxon>Basidiomycota</taxon>
        <taxon>Pucciniomycotina</taxon>
        <taxon>Microbotryomycetes</taxon>
        <taxon>Sporidiobolales</taxon>
        <taxon>Sporidiobolaceae</taxon>
        <taxon>Rhodotorula</taxon>
    </lineage>
</organism>
<dbReference type="PANTHER" id="PTHR28180">
    <property type="entry name" value="CONSERVED MITOCHONDRIAL PROTEIN-RELATED"/>
    <property type="match status" value="1"/>
</dbReference>
<keyword evidence="2" id="KW-1185">Reference proteome</keyword>
<dbReference type="EMBL" id="KQ474082">
    <property type="protein sequence ID" value="KPV73555.1"/>
    <property type="molecule type" value="Genomic_DNA"/>
</dbReference>
<dbReference type="InterPro" id="IPR029032">
    <property type="entry name" value="AhpD-like"/>
</dbReference>
<dbReference type="AlphaFoldDB" id="A0A0P9EJ58"/>
<evidence type="ECO:0000313" key="1">
    <source>
        <dbReference type="EMBL" id="KPV73555.1"/>
    </source>
</evidence>
<sequence length="291" mass="30348">MASVKLSSALKALVGAPHAQGAALPAPPRAAVTQLFERLATSAAAHGVGEAAWLTLGSAALVTLNSPATLCELYTFSAARLQQQGQERVKRAAELAAVMREAGLKTISFSGIPRAINNLGALRSHLEPEVAGLLSTSPTRQPTPDSLPTVLSSASSLWTSIYAPHSDKLLKKLAESHPDLPVHILSSHYGPLLADPFTSAPRGHAKVGRVLTSVVAIACLRAQGGVGPQVTSHVFGLRKAGEEPASEGEDVQGREWLTSEEGATWVLEQVDALVELVTAGRGSSFATRAKL</sequence>
<dbReference type="PANTHER" id="PTHR28180:SF2">
    <property type="entry name" value="PEROXISOMAL PROTEIN 2"/>
    <property type="match status" value="1"/>
</dbReference>
<dbReference type="InterPro" id="IPR052999">
    <property type="entry name" value="PTS1_Protein"/>
</dbReference>
<dbReference type="OrthoDB" id="5392202at2759"/>
<evidence type="ECO:0008006" key="3">
    <source>
        <dbReference type="Google" id="ProtNLM"/>
    </source>
</evidence>